<dbReference type="STRING" id="338969.Rfer_0066"/>
<organism evidence="2 3">
    <name type="scientific">Albidiferax ferrireducens (strain ATCC BAA-621 / DSM 15236 / T118)</name>
    <name type="common">Rhodoferax ferrireducens</name>
    <dbReference type="NCBI Taxonomy" id="338969"/>
    <lineage>
        <taxon>Bacteria</taxon>
        <taxon>Pseudomonadati</taxon>
        <taxon>Pseudomonadota</taxon>
        <taxon>Betaproteobacteria</taxon>
        <taxon>Burkholderiales</taxon>
        <taxon>Comamonadaceae</taxon>
        <taxon>Rhodoferax</taxon>
    </lineage>
</organism>
<dbReference type="Pfam" id="PF05145">
    <property type="entry name" value="AbrB"/>
    <property type="match status" value="1"/>
</dbReference>
<feature type="transmembrane region" description="Helical" evidence="1">
    <location>
        <begin position="267"/>
        <end position="291"/>
    </location>
</feature>
<dbReference type="RefSeq" id="WP_011462401.1">
    <property type="nucleotide sequence ID" value="NC_007908.1"/>
</dbReference>
<dbReference type="HOGENOM" id="CLU_050210_0_1_4"/>
<gene>
    <name evidence="2" type="ordered locus">Rfer_0066</name>
</gene>
<dbReference type="PANTHER" id="PTHR38457:SF1">
    <property type="entry name" value="REGULATOR ABRB-RELATED"/>
    <property type="match status" value="1"/>
</dbReference>
<dbReference type="Proteomes" id="UP000008332">
    <property type="component" value="Chromosome"/>
</dbReference>
<dbReference type="GO" id="GO:0016020">
    <property type="term" value="C:membrane"/>
    <property type="evidence" value="ECO:0007669"/>
    <property type="project" value="InterPro"/>
</dbReference>
<dbReference type="eggNOG" id="COG3180">
    <property type="taxonomic scope" value="Bacteria"/>
</dbReference>
<feature type="transmembrane region" description="Helical" evidence="1">
    <location>
        <begin position="239"/>
        <end position="255"/>
    </location>
</feature>
<dbReference type="KEGG" id="rfr:Rfer_0066"/>
<dbReference type="GO" id="GO:0004497">
    <property type="term" value="F:monooxygenase activity"/>
    <property type="evidence" value="ECO:0007669"/>
    <property type="project" value="UniProtKB-KW"/>
</dbReference>
<keyword evidence="1" id="KW-0472">Membrane</keyword>
<keyword evidence="1" id="KW-1133">Transmembrane helix</keyword>
<sequence>MFASPFRAMTALWWSVLLLISAVLGWALTALHLPAGVLLGCMLAGIVLSSQEIRLGIPTTLFALAQGVVGCLMAKSLQPSTLAKVASDWPIFLGATFSIVAASAALGWLLMHRQVFPGTTAVWGLAPGAASAMVLMAEAYGADVRLVAFMQYLRVAVVTAVAALVAHFWTTRAAPMTPEVHWFAVINPGDLGWTLLLAFAVSSIAGWLHIPGGPMVVPLVLGAALQAMGWLVIELPPALLAVSYAVIGWSIGLRFTRAILRHALRALPAVLGSIFALMGVGLVIAVGLTQWAGHDPLTAYLASSPGGADSVAIIAATSAVDAGFVMAMQLARFLMVLVLGPRVSKFVATQSRTDR</sequence>
<dbReference type="OrthoDB" id="9809910at2"/>
<proteinExistence type="predicted"/>
<evidence type="ECO:0000313" key="2">
    <source>
        <dbReference type="EMBL" id="ABD67828.1"/>
    </source>
</evidence>
<feature type="transmembrane region" description="Helical" evidence="1">
    <location>
        <begin position="311"/>
        <end position="335"/>
    </location>
</feature>
<keyword evidence="1" id="KW-0812">Transmembrane</keyword>
<name>Q223M5_ALBFT</name>
<evidence type="ECO:0000256" key="1">
    <source>
        <dbReference type="SAM" id="Phobius"/>
    </source>
</evidence>
<evidence type="ECO:0000313" key="3">
    <source>
        <dbReference type="Proteomes" id="UP000008332"/>
    </source>
</evidence>
<keyword evidence="2" id="KW-0560">Oxidoreductase</keyword>
<dbReference type="AlphaFoldDB" id="Q223M5"/>
<dbReference type="PIRSF" id="PIRSF038991">
    <property type="entry name" value="Protein_AbrB"/>
    <property type="match status" value="1"/>
</dbReference>
<feature type="transmembrane region" description="Helical" evidence="1">
    <location>
        <begin position="89"/>
        <end position="109"/>
    </location>
</feature>
<feature type="transmembrane region" description="Helical" evidence="1">
    <location>
        <begin position="121"/>
        <end position="140"/>
    </location>
</feature>
<accession>Q223M5</accession>
<dbReference type="EMBL" id="CP000267">
    <property type="protein sequence ID" value="ABD67828.1"/>
    <property type="molecule type" value="Genomic_DNA"/>
</dbReference>
<dbReference type="InterPro" id="IPR017516">
    <property type="entry name" value="AbrB_dup"/>
</dbReference>
<dbReference type="PANTHER" id="PTHR38457">
    <property type="entry name" value="REGULATOR ABRB-RELATED"/>
    <property type="match status" value="1"/>
</dbReference>
<dbReference type="InterPro" id="IPR007820">
    <property type="entry name" value="AbrB_fam"/>
</dbReference>
<reference evidence="3" key="1">
    <citation type="submission" date="2006-02" db="EMBL/GenBank/DDBJ databases">
        <title>Complete sequence of chromosome of Rhodoferax ferrireducens DSM 15236.</title>
        <authorList>
            <person name="Copeland A."/>
            <person name="Lucas S."/>
            <person name="Lapidus A."/>
            <person name="Barry K."/>
            <person name="Detter J.C."/>
            <person name="Glavina del Rio T."/>
            <person name="Hammon N."/>
            <person name="Israni S."/>
            <person name="Pitluck S."/>
            <person name="Brettin T."/>
            <person name="Bruce D."/>
            <person name="Han C."/>
            <person name="Tapia R."/>
            <person name="Gilna P."/>
            <person name="Kiss H."/>
            <person name="Schmutz J."/>
            <person name="Larimer F."/>
            <person name="Land M."/>
            <person name="Kyrpides N."/>
            <person name="Ivanova N."/>
            <person name="Richardson P."/>
        </authorList>
    </citation>
    <scope>NUCLEOTIDE SEQUENCE [LARGE SCALE GENOMIC DNA]</scope>
    <source>
        <strain evidence="3">ATCC BAA-621 / DSM 15236 / T118</strain>
    </source>
</reference>
<dbReference type="NCBIfam" id="TIGR03082">
    <property type="entry name" value="Gneg_AbrB_dup"/>
    <property type="match status" value="2"/>
</dbReference>
<feature type="transmembrane region" description="Helical" evidence="1">
    <location>
        <begin position="191"/>
        <end position="208"/>
    </location>
</feature>
<dbReference type="GO" id="GO:0010468">
    <property type="term" value="P:regulation of gene expression"/>
    <property type="evidence" value="ECO:0007669"/>
    <property type="project" value="InterPro"/>
</dbReference>
<keyword evidence="2" id="KW-0503">Monooxygenase</keyword>
<protein>
    <submittedName>
        <fullName evidence="2">Putative ammonia monooxygenase</fullName>
    </submittedName>
</protein>
<feature type="transmembrane region" description="Helical" evidence="1">
    <location>
        <begin position="152"/>
        <end position="171"/>
    </location>
</feature>
<keyword evidence="3" id="KW-1185">Reference proteome</keyword>